<dbReference type="EMBL" id="JBHUMZ010000052">
    <property type="protein sequence ID" value="MFD2640197.1"/>
    <property type="molecule type" value="Genomic_DNA"/>
</dbReference>
<keyword evidence="1" id="KW-0812">Transmembrane</keyword>
<feature type="transmembrane region" description="Helical" evidence="1">
    <location>
        <begin position="6"/>
        <end position="25"/>
    </location>
</feature>
<keyword evidence="1" id="KW-1133">Transmembrane helix</keyword>
<keyword evidence="3" id="KW-1185">Reference proteome</keyword>
<keyword evidence="1" id="KW-0472">Membrane</keyword>
<dbReference type="Proteomes" id="UP001597452">
    <property type="component" value="Unassembled WGS sequence"/>
</dbReference>
<evidence type="ECO:0000313" key="2">
    <source>
        <dbReference type="EMBL" id="MFD2640197.1"/>
    </source>
</evidence>
<accession>A0ABW5QEQ8</accession>
<reference evidence="3" key="1">
    <citation type="journal article" date="2019" name="Int. J. Syst. Evol. Microbiol.">
        <title>The Global Catalogue of Microorganisms (GCM) 10K type strain sequencing project: providing services to taxonomists for standard genome sequencing and annotation.</title>
        <authorList>
            <consortium name="The Broad Institute Genomics Platform"/>
            <consortium name="The Broad Institute Genome Sequencing Center for Infectious Disease"/>
            <person name="Wu L."/>
            <person name="Ma J."/>
        </authorList>
    </citation>
    <scope>NUCLEOTIDE SEQUENCE [LARGE SCALE GENOMIC DNA]</scope>
    <source>
        <strain evidence="3">TISTR 1571</strain>
    </source>
</reference>
<comment type="caution">
    <text evidence="2">The sequence shown here is derived from an EMBL/GenBank/DDBJ whole genome shotgun (WGS) entry which is preliminary data.</text>
</comment>
<organism evidence="2 3">
    <name type="scientific">Piscibacillus salipiscarius</name>
    <dbReference type="NCBI Taxonomy" id="299480"/>
    <lineage>
        <taxon>Bacteria</taxon>
        <taxon>Bacillati</taxon>
        <taxon>Bacillota</taxon>
        <taxon>Bacilli</taxon>
        <taxon>Bacillales</taxon>
        <taxon>Bacillaceae</taxon>
        <taxon>Piscibacillus</taxon>
    </lineage>
</organism>
<name>A0ABW5QEQ8_9BACI</name>
<protein>
    <submittedName>
        <fullName evidence="2">Uncharacterized protein</fullName>
    </submittedName>
</protein>
<gene>
    <name evidence="2" type="ORF">ACFSW4_15115</name>
</gene>
<proteinExistence type="predicted"/>
<dbReference type="RefSeq" id="WP_377330298.1">
    <property type="nucleotide sequence ID" value="NZ_JBHUMZ010000052.1"/>
</dbReference>
<evidence type="ECO:0000256" key="1">
    <source>
        <dbReference type="SAM" id="Phobius"/>
    </source>
</evidence>
<evidence type="ECO:0000313" key="3">
    <source>
        <dbReference type="Proteomes" id="UP001597452"/>
    </source>
</evidence>
<sequence>MVILEWVNANGWIMTVIALLAGAFLTKRRELYLKLAEKKGEHYSKYFDILYAPQFNDRLYYYQKTNIVLYGSREVLEKLAVCEKNGISITDQKRNLEFYELIYEMKKDIEKPRLTLSLFKRIFHKNNLEENVKDILFDYKKKSN</sequence>